<evidence type="ECO:0000256" key="2">
    <source>
        <dbReference type="ARBA" id="ARBA00007886"/>
    </source>
</evidence>
<evidence type="ECO:0000256" key="6">
    <source>
        <dbReference type="ARBA" id="ARBA00023139"/>
    </source>
</evidence>
<protein>
    <submittedName>
        <fullName evidence="11">Ger(X)C family germination protein</fullName>
    </submittedName>
</protein>
<sequence>MKQHRWLKIILLCLLTMGLAGCWDKQELNEKAFVIGIGLDKDEEEGKVKVTYLITNPEAGAQQAGGTTKEPPQEIISLVADDFISSRNTANAIVAKSISYNLLSVLIVSEDLARDPNFIRLIYSAAKDREIKRSLKIIVTKEKAEAFINNNKPKLETRPDNYFGLIINRGQKIGMIPDADLKSFFTDTEGDADFFLAIYATTDKEQRDKENTSDDNLIAGEIKEEGTSNNTEMIGSAVFSQGQMIGKMTGEETRISSLLDDTWNAVDILTAYPDPFDERYRLTVRMSKQKNNTYKLTNDYGRPHFEITVPLYIEVLSDPSMVNYAENKQKVVKLKQYLTDNIEKKMQQFIEKTQKEFKGDTFHLSVPFRKHFATLGEFRDFDWMKTYPDAEVNVKVEIHFGEFGRQTKLPKLKEVRD</sequence>
<evidence type="ECO:0000259" key="10">
    <source>
        <dbReference type="Pfam" id="PF25198"/>
    </source>
</evidence>
<accession>A0ABU0FS95</accession>
<dbReference type="PROSITE" id="PS51257">
    <property type="entry name" value="PROKAR_LIPOPROTEIN"/>
    <property type="match status" value="1"/>
</dbReference>
<feature type="domain" description="Spore germination protein N-terminal" evidence="10">
    <location>
        <begin position="24"/>
        <end position="198"/>
    </location>
</feature>
<dbReference type="EMBL" id="JAUSUN010000004">
    <property type="protein sequence ID" value="MDQ0412792.1"/>
    <property type="molecule type" value="Genomic_DNA"/>
</dbReference>
<evidence type="ECO:0000256" key="1">
    <source>
        <dbReference type="ARBA" id="ARBA00004635"/>
    </source>
</evidence>
<dbReference type="RefSeq" id="WP_307191350.1">
    <property type="nucleotide sequence ID" value="NZ_JAUSUN010000004.1"/>
</dbReference>
<evidence type="ECO:0000259" key="9">
    <source>
        <dbReference type="Pfam" id="PF05504"/>
    </source>
</evidence>
<evidence type="ECO:0000256" key="8">
    <source>
        <dbReference type="SAM" id="SignalP"/>
    </source>
</evidence>
<keyword evidence="7" id="KW-0449">Lipoprotein</keyword>
<keyword evidence="3" id="KW-0309">Germination</keyword>
<feature type="signal peptide" evidence="8">
    <location>
        <begin position="1"/>
        <end position="22"/>
    </location>
</feature>
<evidence type="ECO:0000256" key="3">
    <source>
        <dbReference type="ARBA" id="ARBA00022544"/>
    </source>
</evidence>
<evidence type="ECO:0000256" key="7">
    <source>
        <dbReference type="ARBA" id="ARBA00023288"/>
    </source>
</evidence>
<dbReference type="InterPro" id="IPR038501">
    <property type="entry name" value="Spore_GerAC_C_sf"/>
</dbReference>
<dbReference type="Pfam" id="PF05504">
    <property type="entry name" value="Spore_GerAC"/>
    <property type="match status" value="1"/>
</dbReference>
<keyword evidence="6" id="KW-0564">Palmitate</keyword>
<dbReference type="InterPro" id="IPR008844">
    <property type="entry name" value="Spore_GerAC-like"/>
</dbReference>
<name>A0ABU0FS95_9BACI</name>
<feature type="domain" description="Spore germination GerAC-like C-terminal" evidence="9">
    <location>
        <begin position="235"/>
        <end position="400"/>
    </location>
</feature>
<comment type="similarity">
    <text evidence="2">Belongs to the GerABKC lipoprotein family.</text>
</comment>
<dbReference type="InterPro" id="IPR046953">
    <property type="entry name" value="Spore_GerAC-like_C"/>
</dbReference>
<dbReference type="PANTHER" id="PTHR35789:SF1">
    <property type="entry name" value="SPORE GERMINATION PROTEIN B3"/>
    <property type="match status" value="1"/>
</dbReference>
<reference evidence="11 12" key="1">
    <citation type="submission" date="2023-07" db="EMBL/GenBank/DDBJ databases">
        <title>Genomic Encyclopedia of Type Strains, Phase IV (KMG-IV): sequencing the most valuable type-strain genomes for metagenomic binning, comparative biology and taxonomic classification.</title>
        <authorList>
            <person name="Goeker M."/>
        </authorList>
    </citation>
    <scope>NUCLEOTIDE SEQUENCE [LARGE SCALE GENOMIC DNA]</scope>
    <source>
        <strain evidence="11 12">DSM 19598</strain>
    </source>
</reference>
<evidence type="ECO:0000313" key="12">
    <source>
        <dbReference type="Proteomes" id="UP001242313"/>
    </source>
</evidence>
<keyword evidence="12" id="KW-1185">Reference proteome</keyword>
<organism evidence="11 12">
    <name type="scientific">Mesobacillus stamsii</name>
    <dbReference type="NCBI Taxonomy" id="225347"/>
    <lineage>
        <taxon>Bacteria</taxon>
        <taxon>Bacillati</taxon>
        <taxon>Bacillota</taxon>
        <taxon>Bacilli</taxon>
        <taxon>Bacillales</taxon>
        <taxon>Bacillaceae</taxon>
        <taxon>Mesobacillus</taxon>
    </lineage>
</organism>
<comment type="subcellular location">
    <subcellularLocation>
        <location evidence="1">Membrane</location>
        <topology evidence="1">Lipid-anchor</topology>
    </subcellularLocation>
</comment>
<proteinExistence type="inferred from homology"/>
<dbReference type="InterPro" id="IPR057336">
    <property type="entry name" value="GerAC_N"/>
</dbReference>
<dbReference type="PANTHER" id="PTHR35789">
    <property type="entry name" value="SPORE GERMINATION PROTEIN B3"/>
    <property type="match status" value="1"/>
</dbReference>
<gene>
    <name evidence="11" type="ORF">J2S25_000972</name>
</gene>
<feature type="chain" id="PRO_5047100088" evidence="8">
    <location>
        <begin position="23"/>
        <end position="417"/>
    </location>
</feature>
<dbReference type="Pfam" id="PF25198">
    <property type="entry name" value="Spore_GerAC_N"/>
    <property type="match status" value="1"/>
</dbReference>
<dbReference type="Gene3D" id="3.30.300.210">
    <property type="entry name" value="Nutrient germinant receptor protein C, domain 3"/>
    <property type="match status" value="1"/>
</dbReference>
<evidence type="ECO:0000256" key="5">
    <source>
        <dbReference type="ARBA" id="ARBA00023136"/>
    </source>
</evidence>
<dbReference type="Proteomes" id="UP001242313">
    <property type="component" value="Unassembled WGS sequence"/>
</dbReference>
<dbReference type="NCBIfam" id="TIGR02887">
    <property type="entry name" value="spore_ger_x_C"/>
    <property type="match status" value="1"/>
</dbReference>
<evidence type="ECO:0000313" key="11">
    <source>
        <dbReference type="EMBL" id="MDQ0412792.1"/>
    </source>
</evidence>
<keyword evidence="4 8" id="KW-0732">Signal</keyword>
<evidence type="ECO:0000256" key="4">
    <source>
        <dbReference type="ARBA" id="ARBA00022729"/>
    </source>
</evidence>
<keyword evidence="5" id="KW-0472">Membrane</keyword>
<comment type="caution">
    <text evidence="11">The sequence shown here is derived from an EMBL/GenBank/DDBJ whole genome shotgun (WGS) entry which is preliminary data.</text>
</comment>